<dbReference type="AlphaFoldDB" id="A0A6M2DBG8"/>
<accession>A0A6M2DBG8</accession>
<protein>
    <submittedName>
        <fullName evidence="1">Uncharacterized protein</fullName>
    </submittedName>
</protein>
<evidence type="ECO:0000313" key="1">
    <source>
        <dbReference type="EMBL" id="NOV42347.1"/>
    </source>
</evidence>
<name>A0A6M2DBG8_RHIMP</name>
<sequence>MKKYVDTRRGAKQSKVRTGDLVKVRVPGKRPKYRGPYKVLGQLSPTSFRLSDGNIWNASRLVIFHTDSPSHLKVFPITLHPRLSTMHQTVTCDLHAQAFLLRGGRSYQSVSLVQVHQVLRFTSNLQIRLRPLNRTPIRKILPKLMLRAPMRPRILTLVQSLHNLLLLLMCHISAQVTKVQRHLILHPKGPALSGSGRSRVGSKTT</sequence>
<dbReference type="EMBL" id="GHWJ01009610">
    <property type="protein sequence ID" value="NOV42347.1"/>
    <property type="molecule type" value="Transcribed_RNA"/>
</dbReference>
<reference evidence="1" key="1">
    <citation type="submission" date="2019-09" db="EMBL/GenBank/DDBJ databases">
        <title>Organ-specific transcriptomic study of the physiology of the cattle tick, Rhipicephalus microplus.</title>
        <authorList>
            <person name="Tirloni L."/>
            <person name="Braz G."/>
            <person name="Gandara A.C.P."/>
            <person name="Sabadin G.A."/>
            <person name="da Silva R.M."/>
            <person name="Guizzo M.G."/>
            <person name="Machado J.A."/>
            <person name="Costa E.P."/>
            <person name="Gomes H.F."/>
            <person name="Moraes J."/>
            <person name="Mota M.B.S."/>
            <person name="Mesquita R.D."/>
            <person name="Alvarenga P.H."/>
            <person name="Alves F."/>
            <person name="Seixas A."/>
            <person name="da Fonseca R.N."/>
            <person name="Fogaca A."/>
            <person name="Logullo C."/>
            <person name="Tanaka A."/>
            <person name="Daffre S."/>
            <person name="Termignoni C."/>
            <person name="Vaz I.S.Jr."/>
            <person name="Oliveira P.L."/>
            <person name="Ribeiro J.M."/>
        </authorList>
    </citation>
    <scope>NUCLEOTIDE SEQUENCE</scope>
    <source>
        <strain evidence="1">Porto Alegre</strain>
    </source>
</reference>
<proteinExistence type="predicted"/>
<organism evidence="1">
    <name type="scientific">Rhipicephalus microplus</name>
    <name type="common">Cattle tick</name>
    <name type="synonym">Boophilus microplus</name>
    <dbReference type="NCBI Taxonomy" id="6941"/>
    <lineage>
        <taxon>Eukaryota</taxon>
        <taxon>Metazoa</taxon>
        <taxon>Ecdysozoa</taxon>
        <taxon>Arthropoda</taxon>
        <taxon>Chelicerata</taxon>
        <taxon>Arachnida</taxon>
        <taxon>Acari</taxon>
        <taxon>Parasitiformes</taxon>
        <taxon>Ixodida</taxon>
        <taxon>Ixodoidea</taxon>
        <taxon>Ixodidae</taxon>
        <taxon>Rhipicephalinae</taxon>
        <taxon>Rhipicephalus</taxon>
        <taxon>Boophilus</taxon>
    </lineage>
</organism>